<dbReference type="Pfam" id="PF13508">
    <property type="entry name" value="Acetyltransf_7"/>
    <property type="match status" value="1"/>
</dbReference>
<dbReference type="RefSeq" id="XP_018030519.1">
    <property type="nucleotide sequence ID" value="XM_018182244.1"/>
</dbReference>
<dbReference type="AlphaFoldDB" id="A0A177BXB8"/>
<gene>
    <name evidence="2" type="ORF">CC84DRAFT_1209814</name>
</gene>
<evidence type="ECO:0000259" key="1">
    <source>
        <dbReference type="Pfam" id="PF13508"/>
    </source>
</evidence>
<feature type="domain" description="N-acetyltransferase" evidence="1">
    <location>
        <begin position="142"/>
        <end position="194"/>
    </location>
</feature>
<dbReference type="STRING" id="1460663.A0A177BXB8"/>
<evidence type="ECO:0000313" key="2">
    <source>
        <dbReference type="EMBL" id="OAG00154.1"/>
    </source>
</evidence>
<dbReference type="InterPro" id="IPR016181">
    <property type="entry name" value="Acyl_CoA_acyltransferase"/>
</dbReference>
<dbReference type="PANTHER" id="PTHR42791">
    <property type="entry name" value="GNAT FAMILY ACETYLTRANSFERASE"/>
    <property type="match status" value="1"/>
</dbReference>
<dbReference type="GO" id="GO:0016747">
    <property type="term" value="F:acyltransferase activity, transferring groups other than amino-acyl groups"/>
    <property type="evidence" value="ECO:0007669"/>
    <property type="project" value="InterPro"/>
</dbReference>
<reference evidence="2 3" key="1">
    <citation type="submission" date="2016-05" db="EMBL/GenBank/DDBJ databases">
        <title>Comparative analysis of secretome profiles of manganese(II)-oxidizing ascomycete fungi.</title>
        <authorList>
            <consortium name="DOE Joint Genome Institute"/>
            <person name="Zeiner C.A."/>
            <person name="Purvine S.O."/>
            <person name="Zink E.M."/>
            <person name="Wu S."/>
            <person name="Pasa-Tolic L."/>
            <person name="Chaput D.L."/>
            <person name="Haridas S."/>
            <person name="Grigoriev I.V."/>
            <person name="Santelli C.M."/>
            <person name="Hansel C.M."/>
        </authorList>
    </citation>
    <scope>NUCLEOTIDE SEQUENCE [LARGE SCALE GENOMIC DNA]</scope>
    <source>
        <strain evidence="2 3">AP3s5-JAC2a</strain>
    </source>
</reference>
<protein>
    <recommendedName>
        <fullName evidence="1">N-acetyltransferase domain-containing protein</fullName>
    </recommendedName>
</protein>
<accession>A0A177BXB8</accession>
<dbReference type="InParanoid" id="A0A177BXB8"/>
<dbReference type="EMBL" id="KV441560">
    <property type="protein sequence ID" value="OAG00154.1"/>
    <property type="molecule type" value="Genomic_DNA"/>
</dbReference>
<dbReference type="SUPFAM" id="SSF55729">
    <property type="entry name" value="Acyl-CoA N-acyltransferases (Nat)"/>
    <property type="match status" value="1"/>
</dbReference>
<organism evidence="2 3">
    <name type="scientific">Paraphaeosphaeria sporulosa</name>
    <dbReference type="NCBI Taxonomy" id="1460663"/>
    <lineage>
        <taxon>Eukaryota</taxon>
        <taxon>Fungi</taxon>
        <taxon>Dikarya</taxon>
        <taxon>Ascomycota</taxon>
        <taxon>Pezizomycotina</taxon>
        <taxon>Dothideomycetes</taxon>
        <taxon>Pleosporomycetidae</taxon>
        <taxon>Pleosporales</taxon>
        <taxon>Massarineae</taxon>
        <taxon>Didymosphaeriaceae</taxon>
        <taxon>Paraphaeosphaeria</taxon>
    </lineage>
</organism>
<dbReference type="GeneID" id="28765730"/>
<dbReference type="InterPro" id="IPR000182">
    <property type="entry name" value="GNAT_dom"/>
</dbReference>
<evidence type="ECO:0000313" key="3">
    <source>
        <dbReference type="Proteomes" id="UP000077069"/>
    </source>
</evidence>
<dbReference type="Gene3D" id="3.40.630.30">
    <property type="match status" value="1"/>
</dbReference>
<dbReference type="InterPro" id="IPR052523">
    <property type="entry name" value="Trichothecene_AcTrans"/>
</dbReference>
<keyword evidence="3" id="KW-1185">Reference proteome</keyword>
<dbReference type="PANTHER" id="PTHR42791:SF1">
    <property type="entry name" value="N-ACETYLTRANSFERASE DOMAIN-CONTAINING PROTEIN"/>
    <property type="match status" value="1"/>
</dbReference>
<sequence>MTDCISIHPATLPDIPTLAAIRTEAAESSLLTHFQFSPYHNIAAEKESDALVTRLSKRFTDPDGQKFHLIKAVDSRNEETVGWGLVKWEDGSWVNAGAPSSAQAVAPDEEVGPTNPGSFGRYWSRHVIAKWREITGGKPHVTIGAMNVKIAWQGQGIGRMMVDYMYREYGLKNNMVIVQTTASAEKFYQKMGWETVDSTDIDLSDWAGKGMGYGLLRCPQMVKYSWGN</sequence>
<proteinExistence type="predicted"/>
<dbReference type="OrthoDB" id="2744543at2759"/>
<dbReference type="Proteomes" id="UP000077069">
    <property type="component" value="Unassembled WGS sequence"/>
</dbReference>
<name>A0A177BXB8_9PLEO</name>